<dbReference type="EMBL" id="JADCTT010000009">
    <property type="protein sequence ID" value="KAF9748214.1"/>
    <property type="molecule type" value="Genomic_DNA"/>
</dbReference>
<dbReference type="PANTHER" id="PTHR32494:SF5">
    <property type="entry name" value="ALLANTOATE AMIDOHYDROLASE"/>
    <property type="match status" value="1"/>
</dbReference>
<keyword evidence="2" id="KW-0378">Hydrolase</keyword>
<evidence type="ECO:0000256" key="1">
    <source>
        <dbReference type="ARBA" id="ARBA00006247"/>
    </source>
</evidence>
<name>A0A0B7JUU3_BIOOC</name>
<feature type="domain" description="Peptidase M20 dimerisation" evidence="3">
    <location>
        <begin position="240"/>
        <end position="337"/>
    </location>
</feature>
<evidence type="ECO:0000259" key="3">
    <source>
        <dbReference type="Pfam" id="PF07687"/>
    </source>
</evidence>
<evidence type="ECO:0000256" key="2">
    <source>
        <dbReference type="ARBA" id="ARBA00022801"/>
    </source>
</evidence>
<dbReference type="GO" id="GO:0016813">
    <property type="term" value="F:hydrolase activity, acting on carbon-nitrogen (but not peptide) bonds, in linear amidines"/>
    <property type="evidence" value="ECO:0007669"/>
    <property type="project" value="InterPro"/>
</dbReference>
<dbReference type="Gene3D" id="3.40.630.10">
    <property type="entry name" value="Zn peptidases"/>
    <property type="match status" value="1"/>
</dbReference>
<proteinExistence type="inferred from homology"/>
<dbReference type="SUPFAM" id="SSF55031">
    <property type="entry name" value="Bacterial exopeptidase dimerisation domain"/>
    <property type="match status" value="1"/>
</dbReference>
<dbReference type="Pfam" id="PF01546">
    <property type="entry name" value="Peptidase_M20"/>
    <property type="match status" value="1"/>
</dbReference>
<comment type="similarity">
    <text evidence="1">Belongs to the peptidase M20A family.</text>
</comment>
<gene>
    <name evidence="4" type="ORF">BN869_000002306_1</name>
    <name evidence="5" type="ORF">IM811_017719</name>
</gene>
<dbReference type="PIRSF" id="PIRSF001235">
    <property type="entry name" value="Amidase_carbamoylase"/>
    <property type="match status" value="1"/>
</dbReference>
<dbReference type="CDD" id="cd03884">
    <property type="entry name" value="M20_bAS"/>
    <property type="match status" value="1"/>
</dbReference>
<dbReference type="AlphaFoldDB" id="A0A0B7JUU3"/>
<evidence type="ECO:0000313" key="5">
    <source>
        <dbReference type="EMBL" id="KAF9748214.1"/>
    </source>
</evidence>
<dbReference type="Pfam" id="PF07687">
    <property type="entry name" value="M20_dimer"/>
    <property type="match status" value="1"/>
</dbReference>
<organism evidence="4">
    <name type="scientific">Bionectria ochroleuca</name>
    <name type="common">Gliocladium roseum</name>
    <dbReference type="NCBI Taxonomy" id="29856"/>
    <lineage>
        <taxon>Eukaryota</taxon>
        <taxon>Fungi</taxon>
        <taxon>Dikarya</taxon>
        <taxon>Ascomycota</taxon>
        <taxon>Pezizomycotina</taxon>
        <taxon>Sordariomycetes</taxon>
        <taxon>Hypocreomycetidae</taxon>
        <taxon>Hypocreales</taxon>
        <taxon>Bionectriaceae</taxon>
        <taxon>Clonostachys</taxon>
    </lineage>
</organism>
<reference evidence="4" key="1">
    <citation type="submission" date="2015-01" db="EMBL/GenBank/DDBJ databases">
        <authorList>
            <person name="Durling Mikael"/>
        </authorList>
    </citation>
    <scope>NUCLEOTIDE SEQUENCE</scope>
</reference>
<protein>
    <recommendedName>
        <fullName evidence="3">Peptidase M20 dimerisation domain-containing protein</fullName>
    </recommendedName>
</protein>
<dbReference type="NCBIfam" id="TIGR01879">
    <property type="entry name" value="hydantase"/>
    <property type="match status" value="1"/>
</dbReference>
<dbReference type="EMBL" id="CDPU01000004">
    <property type="protein sequence ID" value="CEO46251.1"/>
    <property type="molecule type" value="Genomic_DNA"/>
</dbReference>
<dbReference type="PANTHER" id="PTHR32494">
    <property type="entry name" value="ALLANTOATE DEIMINASE-RELATED"/>
    <property type="match status" value="1"/>
</dbReference>
<reference evidence="5" key="2">
    <citation type="submission" date="2020-10" db="EMBL/GenBank/DDBJ databases">
        <title>High-Quality Genome Resource of Clonostachys rosea strain S41 by Oxford Nanopore Long-Read Sequencing.</title>
        <authorList>
            <person name="Wang H."/>
        </authorList>
    </citation>
    <scope>NUCLEOTIDE SEQUENCE</scope>
    <source>
        <strain evidence="5">S41</strain>
    </source>
</reference>
<accession>A0A0B7JUU3</accession>
<dbReference type="InterPro" id="IPR011650">
    <property type="entry name" value="Peptidase_M20_dimer"/>
</dbReference>
<evidence type="ECO:0000313" key="4">
    <source>
        <dbReference type="EMBL" id="CEO46251.1"/>
    </source>
</evidence>
<dbReference type="InterPro" id="IPR010158">
    <property type="entry name" value="Amidase_Cbmase"/>
</dbReference>
<dbReference type="Gene3D" id="3.30.70.360">
    <property type="match status" value="1"/>
</dbReference>
<dbReference type="Proteomes" id="UP000616885">
    <property type="component" value="Unassembled WGS sequence"/>
</dbReference>
<dbReference type="SUPFAM" id="SSF53187">
    <property type="entry name" value="Zn-dependent exopeptidases"/>
    <property type="match status" value="1"/>
</dbReference>
<dbReference type="InterPro" id="IPR002933">
    <property type="entry name" value="Peptidase_M20"/>
</dbReference>
<dbReference type="InterPro" id="IPR036264">
    <property type="entry name" value="Bact_exopeptidase_dim_dom"/>
</dbReference>
<sequence length="454" mass="49636">MSHQTASYSDEGACPLRVNGTRLMETLHSTCEFGKAHPWGTHETETGMARLALNDDDKRVRHWLIEQAKALGCKVTVDQMGNMFVFRPGKNNTIPPVMMGSHLDTQPTGGRYDGILGVIAGLEVLRTLHEHDHQTEGPVGLVNWTNEEGARFPMVTVSSAVWAGEIPLETAWNCKEVTPTAGQKPQTLKQELERIGFLGEVPASYTVQPMAAHFEIHIEQGPILEDGGLKVGIVTGAQAYNWYEIEVKGRDSHAGTTPLSARRDALLAAAKMIVESNKAAKEFSGLVTTGIFRAEPGSVNTMAHTVRFTLDARHPSDEQLAKMVSRCRELFEKVAKEESERGVEVKWTTLTENMAVQFDKGCIAAIEESADEVCARFEEAAGGRKLWTHLTSGAGHDSCNASKRCPSAMIFAVTREGMSHTPDEYCSPEDCITSADVLLGAVVRYDKARGKSNL</sequence>